<evidence type="ECO:0000259" key="3">
    <source>
        <dbReference type="Pfam" id="PF14349"/>
    </source>
</evidence>
<reference evidence="4 5" key="1">
    <citation type="submission" date="2016-01" db="EMBL/GenBank/DDBJ databases">
        <authorList>
            <person name="McClelland M."/>
            <person name="Jain A."/>
            <person name="Saraogi P."/>
            <person name="Mendelson R."/>
            <person name="Westerman R."/>
            <person name="SanMiguel P."/>
            <person name="Csonka L."/>
        </authorList>
    </citation>
    <scope>NUCLEOTIDE SEQUENCE [LARGE SCALE GENOMIC DNA]</scope>
    <source>
        <strain evidence="4 5">R-53146</strain>
    </source>
</reference>
<organism evidence="4 5">
    <name type="scientific">Apibacter mensalis</name>
    <dbReference type="NCBI Taxonomy" id="1586267"/>
    <lineage>
        <taxon>Bacteria</taxon>
        <taxon>Pseudomonadati</taxon>
        <taxon>Bacteroidota</taxon>
        <taxon>Flavobacteriia</taxon>
        <taxon>Flavobacteriales</taxon>
        <taxon>Weeksellaceae</taxon>
        <taxon>Apibacter</taxon>
    </lineage>
</organism>
<dbReference type="STRING" id="1586267.GCA_001418685_00484"/>
<evidence type="ECO:0000313" key="5">
    <source>
        <dbReference type="Proteomes" id="UP000182761"/>
    </source>
</evidence>
<accession>A0A0X3AMU5</accession>
<feature type="region of interest" description="Disordered" evidence="2">
    <location>
        <begin position="1115"/>
        <end position="1137"/>
    </location>
</feature>
<proteinExistence type="predicted"/>
<evidence type="ECO:0000313" key="4">
    <source>
        <dbReference type="EMBL" id="CVK15654.1"/>
    </source>
</evidence>
<feature type="compositionally biased region" description="Low complexity" evidence="2">
    <location>
        <begin position="1116"/>
        <end position="1129"/>
    </location>
</feature>
<sequence length="2364" mass="268385">MKVLRYIRDYWLFLAIFYLSGNILIAQENDDEQVLKLDNPVKYEAYYDYKSGNYILYPKLGGVVIGTPITMTAEDYTNYVMQQKFNEYYKERSRLQDEVGRANKEGRKVEKKGFIPGITVKSKLFEQIFGGNKIELRPSGFASFDLGILHQKIDNPQILPQNRKNFTIDLRQRIQMSLIGNVGNNVHLGVNYDTQAGFNFENKLNLAWIPGLGSGANLPNGTSGGEDNIIKKIEFGNVNMPLSTSLITGAESLFGIKGEFQFGKTFLTTVFSEQQSEARNITVQGGGVVNTFKIKAIDYDENQHYFLTHYFRNNYDKALENYPVIGSTITITKIEVWRIDLGNSNLQEQHPIIALRDLGENNNGQLPDNSNLNLYNTISNLSGIRDASTAYNAVNGVSLPVVPTLSSSATMKNYESGKEFVVHKRVKKLSETEYSYNPQLGYISLNQKLNNDQLLAVAFQYTDSKNPGKIYKVGEFSNEVTGVLILKLLKPNQIVSPESPMWDLMMKNIYSMDASQISSEGFIVNVMYQDASQGKINYLPDPNVKNLQLLQLLNWDRLNQNNDATNTGKGDGLFDFVEGITINSQKGKLIFTKVEPFGEYLKNKSVDEKYIFDKLYKNLKGANIVTSDPLANRYSIEGRFKGSIGNGISLGAFNVPKGSVKVSANGQMLNEGIDYVVDYQMGMVTIINETYKNSGVPINISLENQFAFNMQKKRFMGLNVEHKFNDEFIVGATFLNYKERPLTQKVQFGSEPVNNSMIGFNMMLNKEFPFLTKLTNWIPGIKTEAESNISLKVEGAALLPGENKTINDNSYIDDFETTASKISLKEPGYWGIASKPEKGGFGATYMNDIKNGDGRALMSWYNIDPRFFGIGGGQPAGIDNNALSLHLQRRVKYQEIFTERDYIAGEQLYMNTFDVSFYPNERGPYNFNTRKENPEQDRWGGLMRPISVTNFSEANIEYVEFWMMDPYADSKSPGSNPLGNKPELILQLGNVSEDVLKDGFMQYENGISDDISQMTTTNLGKQPKNYPLVYAFDTEGEARRKQDVGYDGLTSFEEADYYKNKGYDIGDNANYVNPITGEVDPSADDYVFYLHGGWDSSNEKNSIISRYKYYRNLEGNSPSNSMDASSASPDTEDLNKDFNLDETENYTQYRLSLLDSDLRSNQNSFVVDKKEVEVSLPNGKKGNTTWYLVRIPVSAYEFGSAEILNNVRYIRMLMKGFSNTATLRFATFDLVRSDWRKYEKNISSVSGESKQDSEEGNATLLPVSNVIISAVNLEENTTSRPPYVLPPGISREILGNTTGTQMQNESSLKLEIKELKNSEPRGIYKNIALDMRRYKTLKMFVHAENMQDVSSNSIDKEAKFFIRIGSDLSDNYYEYEFPLKYTPNTAISATDIWPIENTIELKLKDLVAAKNEKDKNNLYNSTIRYRSHVTGSDDKIIYVKGRPSIGNVNSIMMGVRNTSSIDKHVVLWLDELRLSDIDNEGGYAANASINFNLADFAQISASGTYQSVGFGAIDSKPSERSQDETKQYMVSAAVNVDRVLPENWGMKIPVSISMSETFIDPKYNPLDNDVKLKNDPRKNEIKKVVRSYSSQKNISISNLRKDRTTNKQPRFYDVENLSASFSYSTDYFRDIYTTYSIYQNLQAYIDYNFSPKGIYYQPFKKLGVVQDTSRFAKYLKWLKEVNFNPVPTRLSFKTDIARTYNEFQYRDINAYLNNNPNSYTPIFANNFLFGWQYNIGFNLTRSLKLDFSSGTRTILDDIGNGLPDDGMIWNGLFTAGRPINFNQRFQLNYRVPIHLLPYLDFTSMEVGYTGQYDWQAGSNFQTSYDPTNTDPRKRSLGNTAQNAQTITVIGNVDFNRFYNYFSNYKKFEEKRRKRQREIDSLNRAYETNFALKKPKSFKKYIIKNKYRTTDYLWMIAGSFKRGQIQVNENKGTILPGFLPEPSFFGVGRYAGSTSGPTFGFLFGSQFDLRNKAVTEGWVSLNEYMTSPYVKTNNSQLSATLQLEPINHLQIDLNIMRNHQKTLSHSGFNSIDPITGQLVNTFVNQSAMFSSSVVSFATSFKSGEYVYNKMISNSMILSQRVAAIQGQPLVDSNNDGYIDGYGLTNSEVLLPSFVSAFTGRSPNSQKIGYKRNMPVPNWKITYGGLKNIPFINYWFKEFRINHSYISNYTINGVQTNPDYYLLQNDTKAPERDLNGNRYNYYTYGSVVMSEGFSPLAGVDVTMRNNIQIRVAYNKDRIYSLGLTNYTLQEDYGNEVVFGLGYIVKDVKLKLRYRGATKPITGDLNIRGDVSIRDNKTTIRRLVELDSQVTGGQNLVSLKFSTDYSFTKNFNLKFFYEQMITKYKVSTAYPLSTIRAGLSATFTFGN</sequence>
<feature type="domain" description="Gliding motility protein SprA N-terminal" evidence="3">
    <location>
        <begin position="1072"/>
        <end position="1574"/>
    </location>
</feature>
<protein>
    <submittedName>
        <fullName evidence="4">Cell surface protein SprA</fullName>
    </submittedName>
</protein>
<keyword evidence="5" id="KW-1185">Reference proteome</keyword>
<evidence type="ECO:0000256" key="1">
    <source>
        <dbReference type="SAM" id="Coils"/>
    </source>
</evidence>
<dbReference type="Proteomes" id="UP000182761">
    <property type="component" value="Unassembled WGS sequence"/>
</dbReference>
<dbReference type="InterPro" id="IPR026377">
    <property type="entry name" value="Cell_surface_SprA"/>
</dbReference>
<name>A0A0X3AMU5_9FLAO</name>
<keyword evidence="1" id="KW-0175">Coiled coil</keyword>
<dbReference type="Pfam" id="PF14349">
    <property type="entry name" value="SprA_N"/>
    <property type="match status" value="2"/>
</dbReference>
<feature type="coiled-coil region" evidence="1">
    <location>
        <begin position="85"/>
        <end position="112"/>
    </location>
</feature>
<feature type="domain" description="Gliding motility protein SprA N-terminal" evidence="3">
    <location>
        <begin position="41"/>
        <end position="399"/>
    </location>
</feature>
<dbReference type="EMBL" id="FCOR01000002">
    <property type="protein sequence ID" value="CVK15654.1"/>
    <property type="molecule type" value="Genomic_DNA"/>
</dbReference>
<dbReference type="NCBIfam" id="TIGR04189">
    <property type="entry name" value="surface_SprA"/>
    <property type="match status" value="1"/>
</dbReference>
<dbReference type="InterPro" id="IPR025684">
    <property type="entry name" value="SprA_N_dom"/>
</dbReference>
<evidence type="ECO:0000256" key="2">
    <source>
        <dbReference type="SAM" id="MobiDB-lite"/>
    </source>
</evidence>
<gene>
    <name evidence="4" type="ORF">Ga0061079_102205</name>
</gene>